<dbReference type="Proteomes" id="UP000262172">
    <property type="component" value="Unassembled WGS sequence"/>
</dbReference>
<sequence>MNAEILRIGDDLVAMHAVLTDAGVTLVDAGLPGDRRALERALRAAGCGLSDIRGVVLTHGDSDHIGVAEWLRAEHGVPVHVHEADAARARGEEKSHAPGGAWRLGPVLRFLGSGVRRGALRGVRIGEVRTFCDGDVLDLPGAPEIIGLPGHSPGSVAVRIPAADALFLGDAVTTRNVLTGVEAVGLGPFSDDPHLTPQSMDRLRGLPETRLFPGHGPEFRGTADQLIDALAVS</sequence>
<dbReference type="RefSeq" id="WP_116241793.1">
    <property type="nucleotide sequence ID" value="NZ_QUAB01000039.1"/>
</dbReference>
<dbReference type="Gene3D" id="3.60.15.10">
    <property type="entry name" value="Ribonuclease Z/Hydroxyacylglutathione hydrolase-like"/>
    <property type="match status" value="1"/>
</dbReference>
<dbReference type="GO" id="GO:0016787">
    <property type="term" value="F:hydrolase activity"/>
    <property type="evidence" value="ECO:0007669"/>
    <property type="project" value="UniProtKB-KW"/>
</dbReference>
<name>A0A371NU19_9MICO</name>
<feature type="domain" description="Metallo-beta-lactamase" evidence="1">
    <location>
        <begin position="12"/>
        <end position="215"/>
    </location>
</feature>
<dbReference type="OrthoDB" id="2971563at2"/>
<dbReference type="SMART" id="SM00849">
    <property type="entry name" value="Lactamase_B"/>
    <property type="match status" value="1"/>
</dbReference>
<gene>
    <name evidence="2" type="ORF">DY023_07890</name>
</gene>
<dbReference type="AlphaFoldDB" id="A0A371NU19"/>
<evidence type="ECO:0000313" key="3">
    <source>
        <dbReference type="Proteomes" id="UP000262172"/>
    </source>
</evidence>
<comment type="caution">
    <text evidence="2">The sequence shown here is derived from an EMBL/GenBank/DDBJ whole genome shotgun (WGS) entry which is preliminary data.</text>
</comment>
<dbReference type="InterPro" id="IPR050855">
    <property type="entry name" value="NDM-1-like"/>
</dbReference>
<proteinExistence type="predicted"/>
<evidence type="ECO:0000313" key="2">
    <source>
        <dbReference type="EMBL" id="REJ05861.1"/>
    </source>
</evidence>
<dbReference type="InterPro" id="IPR036866">
    <property type="entry name" value="RibonucZ/Hydroxyglut_hydro"/>
</dbReference>
<reference evidence="2 3" key="1">
    <citation type="submission" date="2018-08" db="EMBL/GenBank/DDBJ databases">
        <title>Isolation, diversity and antifungal activity of Actinobacteria from cow dung.</title>
        <authorList>
            <person name="Ling L."/>
        </authorList>
    </citation>
    <scope>NUCLEOTIDE SEQUENCE [LARGE SCALE GENOMIC DNA]</scope>
    <source>
        <strain evidence="2 3">NEAU-LLE</strain>
    </source>
</reference>
<dbReference type="InterPro" id="IPR001279">
    <property type="entry name" value="Metallo-B-lactamas"/>
</dbReference>
<protein>
    <submittedName>
        <fullName evidence="2">MBL fold metallo-hydrolase</fullName>
    </submittedName>
</protein>
<evidence type="ECO:0000259" key="1">
    <source>
        <dbReference type="SMART" id="SM00849"/>
    </source>
</evidence>
<dbReference type="Pfam" id="PF00753">
    <property type="entry name" value="Lactamase_B"/>
    <property type="match status" value="1"/>
</dbReference>
<organism evidence="2 3">
    <name type="scientific">Microbacterium bovistercoris</name>
    <dbReference type="NCBI Taxonomy" id="2293570"/>
    <lineage>
        <taxon>Bacteria</taxon>
        <taxon>Bacillati</taxon>
        <taxon>Actinomycetota</taxon>
        <taxon>Actinomycetes</taxon>
        <taxon>Micrococcales</taxon>
        <taxon>Microbacteriaceae</taxon>
        <taxon>Microbacterium</taxon>
    </lineage>
</organism>
<dbReference type="SUPFAM" id="SSF56281">
    <property type="entry name" value="Metallo-hydrolase/oxidoreductase"/>
    <property type="match status" value="1"/>
</dbReference>
<dbReference type="EMBL" id="QUAB01000039">
    <property type="protein sequence ID" value="REJ05861.1"/>
    <property type="molecule type" value="Genomic_DNA"/>
</dbReference>
<keyword evidence="2" id="KW-0378">Hydrolase</keyword>
<dbReference type="CDD" id="cd07721">
    <property type="entry name" value="yflN-like_MBL-fold"/>
    <property type="match status" value="1"/>
</dbReference>
<dbReference type="PANTHER" id="PTHR42951">
    <property type="entry name" value="METALLO-BETA-LACTAMASE DOMAIN-CONTAINING"/>
    <property type="match status" value="1"/>
</dbReference>
<keyword evidence="3" id="KW-1185">Reference proteome</keyword>
<accession>A0A371NU19</accession>